<dbReference type="InterPro" id="IPR011527">
    <property type="entry name" value="ABC1_TM_dom"/>
</dbReference>
<evidence type="ECO:0000256" key="2">
    <source>
        <dbReference type="ARBA" id="ARBA00022448"/>
    </source>
</evidence>
<dbReference type="EMBL" id="JABWDY010014625">
    <property type="protein sequence ID" value="KAF5197502.1"/>
    <property type="molecule type" value="Genomic_DNA"/>
</dbReference>
<accession>A0A7J6WN39</accession>
<keyword evidence="4 6" id="KW-1133">Transmembrane helix</keyword>
<feature type="transmembrane region" description="Helical" evidence="6">
    <location>
        <begin position="64"/>
        <end position="91"/>
    </location>
</feature>
<evidence type="ECO:0000259" key="7">
    <source>
        <dbReference type="PROSITE" id="PS50850"/>
    </source>
</evidence>
<dbReference type="GO" id="GO:0005524">
    <property type="term" value="F:ATP binding"/>
    <property type="evidence" value="ECO:0007669"/>
    <property type="project" value="InterPro"/>
</dbReference>
<dbReference type="InterPro" id="IPR011701">
    <property type="entry name" value="MFS"/>
</dbReference>
<dbReference type="PROSITE" id="PS50929">
    <property type="entry name" value="ABC_TM1F"/>
    <property type="match status" value="1"/>
</dbReference>
<evidence type="ECO:0000313" key="9">
    <source>
        <dbReference type="EMBL" id="KAF5197502.1"/>
    </source>
</evidence>
<dbReference type="GO" id="GO:0016020">
    <property type="term" value="C:membrane"/>
    <property type="evidence" value="ECO:0007669"/>
    <property type="project" value="UniProtKB-SubCell"/>
</dbReference>
<dbReference type="Proteomes" id="UP000554482">
    <property type="component" value="Unassembled WGS sequence"/>
</dbReference>
<sequence length="251" mass="27834">MVTGERQAARIRGMYLKSILKQDIAFFDTKTTTEDVIGRMSQDTILIQDAKGEKVGNTIQLFSTFYYCFMIAIFKGWLLALVLVSCIHFLVADIKAMSISKLASRRHIKGNILEQTIRSIRTIRDTHIGKNEEDIGYYAGFVGASFMFGRSLTSVLWGVIADRYGRKPMILICTVSMLGPVEQLFGLSTRFWMAVVTRFLLGCINGLLGTIKAYASEVSREEHQTLALSLVSTAWGIALIVGPALGGFLAQ</sequence>
<dbReference type="PROSITE" id="PS50850">
    <property type="entry name" value="MFS"/>
    <property type="match status" value="1"/>
</dbReference>
<feature type="transmembrane region" description="Helical" evidence="6">
    <location>
        <begin position="226"/>
        <end position="250"/>
    </location>
</feature>
<dbReference type="GO" id="GO:0140359">
    <property type="term" value="F:ABC-type transporter activity"/>
    <property type="evidence" value="ECO:0007669"/>
    <property type="project" value="InterPro"/>
</dbReference>
<keyword evidence="5 6" id="KW-0472">Membrane</keyword>
<keyword evidence="10" id="KW-1185">Reference proteome</keyword>
<feature type="domain" description="Major facilitator superfamily (MFS) profile" evidence="7">
    <location>
        <begin position="69"/>
        <end position="251"/>
    </location>
</feature>
<dbReference type="PANTHER" id="PTHR23504:SF15">
    <property type="entry name" value="MAJOR FACILITATOR SUPERFAMILY (MFS) PROFILE DOMAIN-CONTAINING PROTEIN"/>
    <property type="match status" value="1"/>
</dbReference>
<dbReference type="Pfam" id="PF00664">
    <property type="entry name" value="ABC_membrane"/>
    <property type="match status" value="1"/>
</dbReference>
<evidence type="ECO:0000259" key="8">
    <source>
        <dbReference type="PROSITE" id="PS50929"/>
    </source>
</evidence>
<dbReference type="AlphaFoldDB" id="A0A7J6WN39"/>
<feature type="non-terminal residue" evidence="9">
    <location>
        <position position="1"/>
    </location>
</feature>
<dbReference type="SUPFAM" id="SSF103473">
    <property type="entry name" value="MFS general substrate transporter"/>
    <property type="match status" value="1"/>
</dbReference>
<organism evidence="9 10">
    <name type="scientific">Thalictrum thalictroides</name>
    <name type="common">Rue-anemone</name>
    <name type="synonym">Anemone thalictroides</name>
    <dbReference type="NCBI Taxonomy" id="46969"/>
    <lineage>
        <taxon>Eukaryota</taxon>
        <taxon>Viridiplantae</taxon>
        <taxon>Streptophyta</taxon>
        <taxon>Embryophyta</taxon>
        <taxon>Tracheophyta</taxon>
        <taxon>Spermatophyta</taxon>
        <taxon>Magnoliopsida</taxon>
        <taxon>Ranunculales</taxon>
        <taxon>Ranunculaceae</taxon>
        <taxon>Thalictroideae</taxon>
        <taxon>Thalictrum</taxon>
    </lineage>
</organism>
<keyword evidence="3 6" id="KW-0812">Transmembrane</keyword>
<feature type="domain" description="ABC transmembrane type-1" evidence="8">
    <location>
        <begin position="1"/>
        <end position="87"/>
    </location>
</feature>
<keyword evidence="2" id="KW-0813">Transport</keyword>
<dbReference type="PANTHER" id="PTHR23504">
    <property type="entry name" value="MAJOR FACILITATOR SUPERFAMILY DOMAIN-CONTAINING PROTEIN 10"/>
    <property type="match status" value="1"/>
</dbReference>
<gene>
    <name evidence="9" type="ORF">FRX31_012911</name>
</gene>
<evidence type="ECO:0000256" key="5">
    <source>
        <dbReference type="ARBA" id="ARBA00023136"/>
    </source>
</evidence>
<dbReference type="InterPro" id="IPR036259">
    <property type="entry name" value="MFS_trans_sf"/>
</dbReference>
<dbReference type="Gene3D" id="1.20.1250.20">
    <property type="entry name" value="MFS general substrate transporter like domains"/>
    <property type="match status" value="1"/>
</dbReference>
<comment type="subcellular location">
    <subcellularLocation>
        <location evidence="1">Membrane</location>
        <topology evidence="1">Multi-pass membrane protein</topology>
    </subcellularLocation>
</comment>
<evidence type="ECO:0000256" key="1">
    <source>
        <dbReference type="ARBA" id="ARBA00004141"/>
    </source>
</evidence>
<evidence type="ECO:0000313" key="10">
    <source>
        <dbReference type="Proteomes" id="UP000554482"/>
    </source>
</evidence>
<evidence type="ECO:0000256" key="4">
    <source>
        <dbReference type="ARBA" id="ARBA00022989"/>
    </source>
</evidence>
<dbReference type="Pfam" id="PF07690">
    <property type="entry name" value="MFS_1"/>
    <property type="match status" value="1"/>
</dbReference>
<proteinExistence type="predicted"/>
<dbReference type="Gene3D" id="1.20.1560.10">
    <property type="entry name" value="ABC transporter type 1, transmembrane domain"/>
    <property type="match status" value="1"/>
</dbReference>
<dbReference type="OrthoDB" id="10262656at2759"/>
<feature type="transmembrane region" description="Helical" evidence="6">
    <location>
        <begin position="135"/>
        <end position="157"/>
    </location>
</feature>
<evidence type="ECO:0000256" key="6">
    <source>
        <dbReference type="SAM" id="Phobius"/>
    </source>
</evidence>
<dbReference type="InterPro" id="IPR020846">
    <property type="entry name" value="MFS_dom"/>
</dbReference>
<name>A0A7J6WN39_THATH</name>
<comment type="caution">
    <text evidence="9">The sequence shown here is derived from an EMBL/GenBank/DDBJ whole genome shotgun (WGS) entry which is preliminary data.</text>
</comment>
<protein>
    <submittedName>
        <fullName evidence="9">Zinc induced facilitator-like</fullName>
    </submittedName>
</protein>
<feature type="transmembrane region" description="Helical" evidence="6">
    <location>
        <begin position="191"/>
        <end position="214"/>
    </location>
</feature>
<evidence type="ECO:0000256" key="3">
    <source>
        <dbReference type="ARBA" id="ARBA00022692"/>
    </source>
</evidence>
<reference evidence="9 10" key="1">
    <citation type="submission" date="2020-06" db="EMBL/GenBank/DDBJ databases">
        <title>Transcriptomic and genomic resources for Thalictrum thalictroides and T. hernandezii: Facilitating candidate gene discovery in an emerging model plant lineage.</title>
        <authorList>
            <person name="Arias T."/>
            <person name="Riano-Pachon D.M."/>
            <person name="Di Stilio V.S."/>
        </authorList>
    </citation>
    <scope>NUCLEOTIDE SEQUENCE [LARGE SCALE GENOMIC DNA]</scope>
    <source>
        <strain evidence="10">cv. WT478/WT964</strain>
        <tissue evidence="9">Leaves</tissue>
    </source>
</reference>
<dbReference type="InterPro" id="IPR036640">
    <property type="entry name" value="ABC1_TM_sf"/>
</dbReference>